<dbReference type="Gene3D" id="3.30.1330.60">
    <property type="entry name" value="OmpA-like domain"/>
    <property type="match status" value="1"/>
</dbReference>
<dbReference type="eggNOG" id="COG1360">
    <property type="taxonomic scope" value="Bacteria"/>
</dbReference>
<evidence type="ECO:0000313" key="10">
    <source>
        <dbReference type="EMBL" id="CDM68776.1"/>
    </source>
</evidence>
<keyword evidence="3" id="KW-1003">Cell membrane</keyword>
<dbReference type="PATRIC" id="fig|1216932.3.peg.1611"/>
<keyword evidence="6 7" id="KW-0472">Membrane</keyword>
<dbReference type="Pfam" id="PF13677">
    <property type="entry name" value="MotB_plug"/>
    <property type="match status" value="1"/>
</dbReference>
<evidence type="ECO:0000256" key="7">
    <source>
        <dbReference type="PROSITE-ProRule" id="PRU00473"/>
    </source>
</evidence>
<keyword evidence="5 8" id="KW-1133">Transmembrane helix</keyword>
<evidence type="ECO:0000313" key="11">
    <source>
        <dbReference type="Proteomes" id="UP000019426"/>
    </source>
</evidence>
<feature type="domain" description="OmpA-like" evidence="9">
    <location>
        <begin position="109"/>
        <end position="229"/>
    </location>
</feature>
<comment type="subcellular location">
    <subcellularLocation>
        <location evidence="1">Cell membrane</location>
        <topology evidence="1">Single-pass membrane protein</topology>
    </subcellularLocation>
</comment>
<dbReference type="GO" id="GO:0005886">
    <property type="term" value="C:plasma membrane"/>
    <property type="evidence" value="ECO:0007669"/>
    <property type="project" value="UniProtKB-SubCell"/>
</dbReference>
<dbReference type="AlphaFoldDB" id="W6RVP8"/>
<gene>
    <name evidence="10" type="ORF">CM240_1618</name>
</gene>
<organism evidence="10 11">
    <name type="scientific">Clostridium bornimense</name>
    <dbReference type="NCBI Taxonomy" id="1216932"/>
    <lineage>
        <taxon>Bacteria</taxon>
        <taxon>Bacillati</taxon>
        <taxon>Bacillota</taxon>
        <taxon>Clostridia</taxon>
        <taxon>Eubacteriales</taxon>
        <taxon>Clostridiaceae</taxon>
        <taxon>Clostridium</taxon>
    </lineage>
</organism>
<dbReference type="PANTHER" id="PTHR30329:SF21">
    <property type="entry name" value="LIPOPROTEIN YIAD-RELATED"/>
    <property type="match status" value="1"/>
</dbReference>
<dbReference type="Proteomes" id="UP000019426">
    <property type="component" value="Chromosome M2/40_rep1"/>
</dbReference>
<dbReference type="STRING" id="1216932.CM240_1618"/>
<dbReference type="InterPro" id="IPR050330">
    <property type="entry name" value="Bact_OuterMem_StrucFunc"/>
</dbReference>
<evidence type="ECO:0000256" key="5">
    <source>
        <dbReference type="ARBA" id="ARBA00022989"/>
    </source>
</evidence>
<protein>
    <submittedName>
        <fullName evidence="10">Putative chemotaxis protein MotB</fullName>
    </submittedName>
</protein>
<dbReference type="RefSeq" id="WP_044038146.1">
    <property type="nucleotide sequence ID" value="NZ_HG917868.1"/>
</dbReference>
<evidence type="ECO:0000256" key="6">
    <source>
        <dbReference type="ARBA" id="ARBA00023136"/>
    </source>
</evidence>
<comment type="similarity">
    <text evidence="2">Belongs to the MotB family.</text>
</comment>
<accession>W6RVP8</accession>
<dbReference type="OrthoDB" id="9815217at2"/>
<evidence type="ECO:0000259" key="9">
    <source>
        <dbReference type="PROSITE" id="PS51123"/>
    </source>
</evidence>
<dbReference type="EMBL" id="HG917868">
    <property type="protein sequence ID" value="CDM68776.1"/>
    <property type="molecule type" value="Genomic_DNA"/>
</dbReference>
<evidence type="ECO:0000256" key="2">
    <source>
        <dbReference type="ARBA" id="ARBA00008914"/>
    </source>
</evidence>
<dbReference type="HOGENOM" id="CLU_016890_0_0_9"/>
<dbReference type="InterPro" id="IPR036737">
    <property type="entry name" value="OmpA-like_sf"/>
</dbReference>
<sequence length="229" mass="25786">MLKPVEEEHENSERWLLTYSDLITLLMIFFVIMFATSNVDAKKFKEISDSFNGAFGEGTAIIASTSGDNIESSNLLLNDTDKKDSIESKLEEYLKESNISEGVTVDKDDRGVRLSIQDTLSFDLGEDTIKEEFKNHIIDIGNIISQFDKKIYVEGHTDTTPIHNDKFSSNWQLSSVRASNVAELLSNNTTIPKSNIVAVGYGEYRPVYDNSTEEGRARNRRVDIIISDD</sequence>
<dbReference type="KEGG" id="clt:CM240_1618"/>
<dbReference type="Pfam" id="PF00691">
    <property type="entry name" value="OmpA"/>
    <property type="match status" value="1"/>
</dbReference>
<evidence type="ECO:0000256" key="3">
    <source>
        <dbReference type="ARBA" id="ARBA00022475"/>
    </source>
</evidence>
<name>W6RVP8_9CLOT</name>
<dbReference type="PROSITE" id="PS51123">
    <property type="entry name" value="OMPA_2"/>
    <property type="match status" value="1"/>
</dbReference>
<proteinExistence type="inferred from homology"/>
<evidence type="ECO:0000256" key="4">
    <source>
        <dbReference type="ARBA" id="ARBA00022692"/>
    </source>
</evidence>
<keyword evidence="4 8" id="KW-0812">Transmembrane</keyword>
<evidence type="ECO:0000256" key="8">
    <source>
        <dbReference type="SAM" id="Phobius"/>
    </source>
</evidence>
<dbReference type="InterPro" id="IPR006665">
    <property type="entry name" value="OmpA-like"/>
</dbReference>
<dbReference type="SUPFAM" id="SSF103088">
    <property type="entry name" value="OmpA-like"/>
    <property type="match status" value="1"/>
</dbReference>
<dbReference type="CDD" id="cd07185">
    <property type="entry name" value="OmpA_C-like"/>
    <property type="match status" value="1"/>
</dbReference>
<evidence type="ECO:0000256" key="1">
    <source>
        <dbReference type="ARBA" id="ARBA00004162"/>
    </source>
</evidence>
<dbReference type="PANTHER" id="PTHR30329">
    <property type="entry name" value="STATOR ELEMENT OF FLAGELLAR MOTOR COMPLEX"/>
    <property type="match status" value="1"/>
</dbReference>
<dbReference type="InterPro" id="IPR025713">
    <property type="entry name" value="MotB-like_N_dom"/>
</dbReference>
<reference evidence="10 11" key="1">
    <citation type="submission" date="2013-11" db="EMBL/GenBank/DDBJ databases">
        <title>Complete genome sequence of Clostridum sp. M2/40.</title>
        <authorList>
            <person name="Wibberg D."/>
            <person name="Puehler A."/>
            <person name="Schlueter A."/>
        </authorList>
    </citation>
    <scope>NUCLEOTIDE SEQUENCE [LARGE SCALE GENOMIC DNA]</scope>
    <source>
        <strain evidence="11">M2/40</strain>
    </source>
</reference>
<feature type="transmembrane region" description="Helical" evidence="8">
    <location>
        <begin position="15"/>
        <end position="35"/>
    </location>
</feature>
<keyword evidence="11" id="KW-1185">Reference proteome</keyword>